<feature type="non-terminal residue" evidence="2">
    <location>
        <position position="1"/>
    </location>
</feature>
<gene>
    <name evidence="2" type="ORF">GMARGA_LOCUS39287</name>
</gene>
<evidence type="ECO:0000313" key="3">
    <source>
        <dbReference type="Proteomes" id="UP000789901"/>
    </source>
</evidence>
<feature type="non-terminal residue" evidence="2">
    <location>
        <position position="51"/>
    </location>
</feature>
<feature type="region of interest" description="Disordered" evidence="1">
    <location>
        <begin position="1"/>
        <end position="23"/>
    </location>
</feature>
<evidence type="ECO:0000256" key="1">
    <source>
        <dbReference type="SAM" id="MobiDB-lite"/>
    </source>
</evidence>
<comment type="caution">
    <text evidence="2">The sequence shown here is derived from an EMBL/GenBank/DDBJ whole genome shotgun (WGS) entry which is preliminary data.</text>
</comment>
<name>A0ABN7X7I4_GIGMA</name>
<proteinExistence type="predicted"/>
<dbReference type="EMBL" id="CAJVQB010092927">
    <property type="protein sequence ID" value="CAG8848644.1"/>
    <property type="molecule type" value="Genomic_DNA"/>
</dbReference>
<protein>
    <submittedName>
        <fullName evidence="2">27710_t:CDS:1</fullName>
    </submittedName>
</protein>
<keyword evidence="3" id="KW-1185">Reference proteome</keyword>
<sequence length="51" mass="6019">ESNDEFITSDKQQSDKATNPQYVWSHNNKFTPTMYVPKGQVKTIWRKEMIA</sequence>
<reference evidence="2 3" key="1">
    <citation type="submission" date="2021-06" db="EMBL/GenBank/DDBJ databases">
        <authorList>
            <person name="Kallberg Y."/>
            <person name="Tangrot J."/>
            <person name="Rosling A."/>
        </authorList>
    </citation>
    <scope>NUCLEOTIDE SEQUENCE [LARGE SCALE GENOMIC DNA]</scope>
    <source>
        <strain evidence="2 3">120-4 pot B 10/14</strain>
    </source>
</reference>
<evidence type="ECO:0000313" key="2">
    <source>
        <dbReference type="EMBL" id="CAG8848644.1"/>
    </source>
</evidence>
<organism evidence="2 3">
    <name type="scientific">Gigaspora margarita</name>
    <dbReference type="NCBI Taxonomy" id="4874"/>
    <lineage>
        <taxon>Eukaryota</taxon>
        <taxon>Fungi</taxon>
        <taxon>Fungi incertae sedis</taxon>
        <taxon>Mucoromycota</taxon>
        <taxon>Glomeromycotina</taxon>
        <taxon>Glomeromycetes</taxon>
        <taxon>Diversisporales</taxon>
        <taxon>Gigasporaceae</taxon>
        <taxon>Gigaspora</taxon>
    </lineage>
</organism>
<dbReference type="Proteomes" id="UP000789901">
    <property type="component" value="Unassembled WGS sequence"/>
</dbReference>
<accession>A0ABN7X7I4</accession>